<feature type="region of interest" description="Disordered" evidence="1">
    <location>
        <begin position="107"/>
        <end position="132"/>
    </location>
</feature>
<dbReference type="RefSeq" id="WP_316264492.1">
    <property type="nucleotide sequence ID" value="NZ_AP027742.1"/>
</dbReference>
<evidence type="ECO:0000256" key="1">
    <source>
        <dbReference type="SAM" id="MobiDB-lite"/>
    </source>
</evidence>
<evidence type="ECO:0008006" key="4">
    <source>
        <dbReference type="Google" id="ProtNLM"/>
    </source>
</evidence>
<reference evidence="3" key="1">
    <citation type="journal article" date="2023" name="Int. J. Syst. Evol. Microbiol.">
        <title>Claveliimonas bilis gen. nov., sp. nov., deoxycholic acid-producing bacteria isolated from human faeces, and reclassification of Sellimonas monacensis Zenner et al. 2021 as Claveliimonas monacensis comb. nov.</title>
        <authorList>
            <person name="Hisatomi A."/>
            <person name="Kastawa N.W.E.P.G."/>
            <person name="Song I."/>
            <person name="Ohkuma M."/>
            <person name="Fukiya S."/>
            <person name="Sakamoto M."/>
        </authorList>
    </citation>
    <scope>NUCLEOTIDE SEQUENCE [LARGE SCALE GENOMIC DNA]</scope>
    <source>
        <strain evidence="3">12BBH14</strain>
    </source>
</reference>
<feature type="region of interest" description="Disordered" evidence="1">
    <location>
        <begin position="49"/>
        <end position="70"/>
    </location>
</feature>
<organism evidence="2 3">
    <name type="scientific">Claveliimonas bilis</name>
    <dbReference type="NCBI Taxonomy" id="3028070"/>
    <lineage>
        <taxon>Bacteria</taxon>
        <taxon>Bacillati</taxon>
        <taxon>Bacillota</taxon>
        <taxon>Clostridia</taxon>
        <taxon>Lachnospirales</taxon>
        <taxon>Lachnospiraceae</taxon>
        <taxon>Claveliimonas</taxon>
    </lineage>
</organism>
<gene>
    <name evidence="2" type="ORF">Lac1_16260</name>
</gene>
<dbReference type="Proteomes" id="UP001305815">
    <property type="component" value="Chromosome"/>
</dbReference>
<dbReference type="EMBL" id="AP027742">
    <property type="protein sequence ID" value="BDZ77443.1"/>
    <property type="molecule type" value="Genomic_DNA"/>
</dbReference>
<evidence type="ECO:0000313" key="2">
    <source>
        <dbReference type="EMBL" id="BDZ77443.1"/>
    </source>
</evidence>
<protein>
    <recommendedName>
        <fullName evidence="4">Stage III sporulation protein AG</fullName>
    </recommendedName>
</protein>
<sequence>MEGEKREKIGERFLKILGQRKFPKKDSLVILLLCGVLLLVIALPVSKGETDEEGMAEERRAAGMSETDGGNYADYLETRLEDTLSRVSGVGKVKVMVTLGSTAEKVIEKDSQTESENVTEEDSQGGVRSTVRNSSDVVTVYGEEEQGEGGTPYVTKELSPKVEGIVVIAEGGDKGVVVQNITEAVQALFGVDTHKIKVMKLNEK</sequence>
<name>A0ABN6YVX9_9FIRM</name>
<keyword evidence="3" id="KW-1185">Reference proteome</keyword>
<proteinExistence type="predicted"/>
<evidence type="ECO:0000313" key="3">
    <source>
        <dbReference type="Proteomes" id="UP001305815"/>
    </source>
</evidence>
<accession>A0ABN6YVX9</accession>